<organism evidence="3 4">
    <name type="scientific">Ancylostoma caninum</name>
    <name type="common">Dog hookworm</name>
    <dbReference type="NCBI Taxonomy" id="29170"/>
    <lineage>
        <taxon>Eukaryota</taxon>
        <taxon>Metazoa</taxon>
        <taxon>Ecdysozoa</taxon>
        <taxon>Nematoda</taxon>
        <taxon>Chromadorea</taxon>
        <taxon>Rhabditida</taxon>
        <taxon>Rhabditina</taxon>
        <taxon>Rhabditomorpha</taxon>
        <taxon>Strongyloidea</taxon>
        <taxon>Ancylostomatidae</taxon>
        <taxon>Ancylostomatinae</taxon>
        <taxon>Ancylostoma</taxon>
    </lineage>
</organism>
<evidence type="ECO:0000256" key="1">
    <source>
        <dbReference type="SAM" id="Phobius"/>
    </source>
</evidence>
<keyword evidence="4" id="KW-1185">Reference proteome</keyword>
<dbReference type="OrthoDB" id="5874085at2759"/>
<proteinExistence type="predicted"/>
<sequence>MLDTVTFIGIYKQVQACLQAGCFALMICSFHVLSRLVNTKWETFFLTTFVWEIAHALDGIIIFMFYESFRKILCHPSFLCKKKCRGKANTKGTAVFSTSR</sequence>
<protein>
    <recommendedName>
        <fullName evidence="2">7TM GPCR serpentine receptor class x (Srx) domain-containing protein</fullName>
    </recommendedName>
</protein>
<evidence type="ECO:0000313" key="3">
    <source>
        <dbReference type="EMBL" id="RCN44511.1"/>
    </source>
</evidence>
<name>A0A368GJE5_ANCCA</name>
<dbReference type="Proteomes" id="UP000252519">
    <property type="component" value="Unassembled WGS sequence"/>
</dbReference>
<evidence type="ECO:0000313" key="4">
    <source>
        <dbReference type="Proteomes" id="UP000252519"/>
    </source>
</evidence>
<feature type="domain" description="7TM GPCR serpentine receptor class x (Srx)" evidence="2">
    <location>
        <begin position="14"/>
        <end position="65"/>
    </location>
</feature>
<evidence type="ECO:0000259" key="2">
    <source>
        <dbReference type="Pfam" id="PF10328"/>
    </source>
</evidence>
<dbReference type="PANTHER" id="PTHR23017">
    <property type="entry name" value="SERPENTINE RECEPTOR, CLASS X"/>
    <property type="match status" value="1"/>
</dbReference>
<feature type="transmembrane region" description="Helical" evidence="1">
    <location>
        <begin position="43"/>
        <end position="66"/>
    </location>
</feature>
<feature type="transmembrane region" description="Helical" evidence="1">
    <location>
        <begin position="16"/>
        <end position="37"/>
    </location>
</feature>
<accession>A0A368GJE5</accession>
<gene>
    <name evidence="3" type="ORF">ANCCAN_09502</name>
</gene>
<dbReference type="InterPro" id="IPR019430">
    <property type="entry name" value="7TM_GPCR_serpentine_rcpt_Srx"/>
</dbReference>
<keyword evidence="1" id="KW-0812">Transmembrane</keyword>
<dbReference type="AlphaFoldDB" id="A0A368GJE5"/>
<comment type="caution">
    <text evidence="3">The sequence shown here is derived from an EMBL/GenBank/DDBJ whole genome shotgun (WGS) entry which is preliminary data.</text>
</comment>
<keyword evidence="1" id="KW-0472">Membrane</keyword>
<dbReference type="EMBL" id="JOJR01000127">
    <property type="protein sequence ID" value="RCN44511.1"/>
    <property type="molecule type" value="Genomic_DNA"/>
</dbReference>
<dbReference type="PANTHER" id="PTHR23017:SF3">
    <property type="entry name" value="G-PROTEIN COUPLED RECEPTORS FAMILY 1 PROFILE DOMAIN-CONTAINING PROTEIN"/>
    <property type="match status" value="1"/>
</dbReference>
<reference evidence="3 4" key="1">
    <citation type="submission" date="2014-10" db="EMBL/GenBank/DDBJ databases">
        <title>Draft genome of the hookworm Ancylostoma caninum.</title>
        <authorList>
            <person name="Mitreva M."/>
        </authorList>
    </citation>
    <scope>NUCLEOTIDE SEQUENCE [LARGE SCALE GENOMIC DNA]</scope>
    <source>
        <strain evidence="3 4">Baltimore</strain>
    </source>
</reference>
<keyword evidence="1" id="KW-1133">Transmembrane helix</keyword>
<dbReference type="Pfam" id="PF10328">
    <property type="entry name" value="7TM_GPCR_Srx"/>
    <property type="match status" value="1"/>
</dbReference>